<evidence type="ECO:0000313" key="12">
    <source>
        <dbReference type="EMBL" id="KAK9099823.1"/>
    </source>
</evidence>
<dbReference type="GO" id="GO:0072686">
    <property type="term" value="C:mitotic spindle"/>
    <property type="evidence" value="ECO:0007669"/>
    <property type="project" value="TreeGrafter"/>
</dbReference>
<dbReference type="GO" id="GO:0051301">
    <property type="term" value="P:cell division"/>
    <property type="evidence" value="ECO:0007669"/>
    <property type="project" value="UniProtKB-KW"/>
</dbReference>
<dbReference type="InterPro" id="IPR032733">
    <property type="entry name" value="HAUS3_N"/>
</dbReference>
<dbReference type="Proteomes" id="UP001419268">
    <property type="component" value="Unassembled WGS sequence"/>
</dbReference>
<organism evidence="12 13">
    <name type="scientific">Stephania cephalantha</name>
    <dbReference type="NCBI Taxonomy" id="152367"/>
    <lineage>
        <taxon>Eukaryota</taxon>
        <taxon>Viridiplantae</taxon>
        <taxon>Streptophyta</taxon>
        <taxon>Embryophyta</taxon>
        <taxon>Tracheophyta</taxon>
        <taxon>Spermatophyta</taxon>
        <taxon>Magnoliopsida</taxon>
        <taxon>Ranunculales</taxon>
        <taxon>Menispermaceae</taxon>
        <taxon>Menispermoideae</taxon>
        <taxon>Cissampelideae</taxon>
        <taxon>Stephania</taxon>
    </lineage>
</organism>
<evidence type="ECO:0000313" key="13">
    <source>
        <dbReference type="Proteomes" id="UP001419268"/>
    </source>
</evidence>
<dbReference type="GO" id="GO:0031023">
    <property type="term" value="P:microtubule organizing center organization"/>
    <property type="evidence" value="ECO:0007669"/>
    <property type="project" value="TreeGrafter"/>
</dbReference>
<keyword evidence="3" id="KW-0963">Cytoplasm</keyword>
<dbReference type="PANTHER" id="PTHR19378">
    <property type="entry name" value="GOLGIN- RELATED"/>
    <property type="match status" value="1"/>
</dbReference>
<evidence type="ECO:0000256" key="4">
    <source>
        <dbReference type="ARBA" id="ARBA00022618"/>
    </source>
</evidence>
<sequence>MSSGARLCAVLGELGFEGHESLDPDSFEWPFQYEEARPLLDWICSSLRSSNVLSPADLSLVLILLKIWENCGSLDSESVGSTLGCQFFGVFNLFVQVADSSVILSEFSNGSARMCRTVFLSSLTDAHFLHRYEQFVQEGKLLEGEDLDFAYESISAFSSRRDNQEAVFGAEEGLKEISMCVLLQFCTISEEHVEFESAFQVFAFSSFGKRVGVSVTGFINPKDVSEHNKGAQAVRRSNKAWQMSKLLVPRDVTLAYKAEAMELQKQLRHLQSQFDLLAGQASTLIQGRRARVAVTYSVNEQLNVLDDNLSARNLEMNAALGRIASTAQQLAHFHSGDEDGIYLAYSDFHSYLLGDSAYTEGLHQWFIKQFETGPFRLVAEEGKAKCSWVSLDDSNCSVQDMEKSHRQRVAELQRLRSIFGTSERQWVEAQVENAKQQAILTVLKSQIASDEAHIHLDLHSLRRKHSELAGELSNLYRKEDKLLSETIPNLCWQLAQLQDTYILQGDYDLKVMRQEYYIGRLKAFIMHLLNQLARHQFLKLACQLEHNTMLGAFSLLKVIESELQGYLSATNGRVGRCLSLIQAASEVHEQGAVDDRDAFLHGVRDLLSIHSNAQGALPTYVSAPGIVQQISSLHSDLMSLQSDLQSSLPDDRNRCINELHLYYSSTTAQPILTPWPLTKELGEMEKVNAQLSAAIEEVTREHREKAEIVKHHPHEVGRERQVFVDFFCNPDRLRNQVKELTARVKALQV</sequence>
<evidence type="ECO:0000256" key="10">
    <source>
        <dbReference type="SAM" id="Coils"/>
    </source>
</evidence>
<keyword evidence="13" id="KW-1185">Reference proteome</keyword>
<dbReference type="InterPro" id="IPR026206">
    <property type="entry name" value="HAUS3"/>
</dbReference>
<keyword evidence="9" id="KW-0131">Cell cycle</keyword>
<proteinExistence type="inferred from homology"/>
<dbReference type="GO" id="GO:0005815">
    <property type="term" value="C:microtubule organizing center"/>
    <property type="evidence" value="ECO:0007669"/>
    <property type="project" value="TreeGrafter"/>
</dbReference>
<feature type="coiled-coil region" evidence="10">
    <location>
        <begin position="253"/>
        <end position="280"/>
    </location>
</feature>
<evidence type="ECO:0000256" key="1">
    <source>
        <dbReference type="ARBA" id="ARBA00004186"/>
    </source>
</evidence>
<dbReference type="GO" id="GO:0005874">
    <property type="term" value="C:microtubule"/>
    <property type="evidence" value="ECO:0007669"/>
    <property type="project" value="UniProtKB-KW"/>
</dbReference>
<evidence type="ECO:0000259" key="11">
    <source>
        <dbReference type="Pfam" id="PF14932"/>
    </source>
</evidence>
<evidence type="ECO:0000256" key="8">
    <source>
        <dbReference type="ARBA" id="ARBA00023212"/>
    </source>
</evidence>
<keyword evidence="8" id="KW-0206">Cytoskeleton</keyword>
<dbReference type="Pfam" id="PF14932">
    <property type="entry name" value="HAUS-augmin3"/>
    <property type="match status" value="3"/>
</dbReference>
<evidence type="ECO:0000256" key="6">
    <source>
        <dbReference type="ARBA" id="ARBA00022776"/>
    </source>
</evidence>
<evidence type="ECO:0000256" key="3">
    <source>
        <dbReference type="ARBA" id="ARBA00022490"/>
    </source>
</evidence>
<evidence type="ECO:0000256" key="7">
    <source>
        <dbReference type="ARBA" id="ARBA00023054"/>
    </source>
</evidence>
<comment type="similarity">
    <text evidence="2">Belongs to the HAUS3 family.</text>
</comment>
<keyword evidence="6" id="KW-0498">Mitosis</keyword>
<dbReference type="GO" id="GO:0070652">
    <property type="term" value="C:HAUS complex"/>
    <property type="evidence" value="ECO:0007669"/>
    <property type="project" value="InterPro"/>
</dbReference>
<gene>
    <name evidence="12" type="ORF">Scep_023253</name>
</gene>
<feature type="domain" description="HAUS augmin-like complex subunit 3 N-terminal" evidence="11">
    <location>
        <begin position="250"/>
        <end position="432"/>
    </location>
</feature>
<keyword evidence="4" id="KW-0132">Cell division</keyword>
<comment type="caution">
    <text evidence="12">The sequence shown here is derived from an EMBL/GenBank/DDBJ whole genome shotgun (WGS) entry which is preliminary data.</text>
</comment>
<dbReference type="AlphaFoldDB" id="A0AAP0HSL8"/>
<evidence type="ECO:0000256" key="2">
    <source>
        <dbReference type="ARBA" id="ARBA00009645"/>
    </source>
</evidence>
<protein>
    <recommendedName>
        <fullName evidence="11">HAUS augmin-like complex subunit 3 N-terminal domain-containing protein</fullName>
    </recommendedName>
</protein>
<feature type="domain" description="HAUS augmin-like complex subunit 3 N-terminal" evidence="11">
    <location>
        <begin position="29"/>
        <end position="59"/>
    </location>
</feature>
<accession>A0AAP0HSL8</accession>
<comment type="subcellular location">
    <subcellularLocation>
        <location evidence="1">Cytoplasm</location>
        <location evidence="1">Cytoskeleton</location>
        <location evidence="1">Spindle</location>
    </subcellularLocation>
</comment>
<dbReference type="PANTHER" id="PTHR19378:SF0">
    <property type="entry name" value="HAUS AUGMIN-LIKE COMPLEX SUBUNIT 3"/>
    <property type="match status" value="1"/>
</dbReference>
<feature type="domain" description="HAUS augmin-like complex subunit 3 N-terminal" evidence="11">
    <location>
        <begin position="127"/>
        <end position="177"/>
    </location>
</feature>
<keyword evidence="5" id="KW-0493">Microtubule</keyword>
<evidence type="ECO:0000256" key="9">
    <source>
        <dbReference type="ARBA" id="ARBA00023306"/>
    </source>
</evidence>
<evidence type="ECO:0000256" key="5">
    <source>
        <dbReference type="ARBA" id="ARBA00022701"/>
    </source>
</evidence>
<name>A0AAP0HSL8_9MAGN</name>
<keyword evidence="7 10" id="KW-0175">Coiled coil</keyword>
<dbReference type="EMBL" id="JBBNAG010000010">
    <property type="protein sequence ID" value="KAK9099823.1"/>
    <property type="molecule type" value="Genomic_DNA"/>
</dbReference>
<reference evidence="12 13" key="1">
    <citation type="submission" date="2024-01" db="EMBL/GenBank/DDBJ databases">
        <title>Genome assemblies of Stephania.</title>
        <authorList>
            <person name="Yang L."/>
        </authorList>
    </citation>
    <scope>NUCLEOTIDE SEQUENCE [LARGE SCALE GENOMIC DNA]</scope>
    <source>
        <strain evidence="12">JXDWG</strain>
        <tissue evidence="12">Leaf</tissue>
    </source>
</reference>
<dbReference type="GO" id="GO:0051225">
    <property type="term" value="P:spindle assembly"/>
    <property type="evidence" value="ECO:0007669"/>
    <property type="project" value="InterPro"/>
</dbReference>